<evidence type="ECO:0000313" key="2">
    <source>
        <dbReference type="Proteomes" id="UP000184406"/>
    </source>
</evidence>
<gene>
    <name evidence="1" type="ORF">SAMN03080594_110123</name>
</gene>
<evidence type="ECO:0000313" key="1">
    <source>
        <dbReference type="EMBL" id="SHF99120.1"/>
    </source>
</evidence>
<protein>
    <submittedName>
        <fullName evidence="1">Uncharacterized protein</fullName>
    </submittedName>
</protein>
<reference evidence="2" key="1">
    <citation type="submission" date="2016-11" db="EMBL/GenBank/DDBJ databases">
        <authorList>
            <person name="Varghese N."/>
            <person name="Submissions S."/>
        </authorList>
    </citation>
    <scope>NUCLEOTIDE SEQUENCE [LARGE SCALE GENOMIC DNA]</scope>
    <source>
        <strain evidence="2">DSM 17539</strain>
    </source>
</reference>
<accession>A0A1M5G5L3</accession>
<keyword evidence="2" id="KW-1185">Reference proteome</keyword>
<organism evidence="1 2">
    <name type="scientific">Arenibacter palladensis</name>
    <dbReference type="NCBI Taxonomy" id="237373"/>
    <lineage>
        <taxon>Bacteria</taxon>
        <taxon>Pseudomonadati</taxon>
        <taxon>Bacteroidota</taxon>
        <taxon>Flavobacteriia</taxon>
        <taxon>Flavobacteriales</taxon>
        <taxon>Flavobacteriaceae</taxon>
        <taxon>Arenibacter</taxon>
    </lineage>
</organism>
<dbReference type="Proteomes" id="UP000184406">
    <property type="component" value="Unassembled WGS sequence"/>
</dbReference>
<name>A0A1M5G5L3_9FLAO</name>
<proteinExistence type="predicted"/>
<sequence>MNIKDNNRNGNHRLCLLMIMATEALKNDKRVILDL</sequence>
<dbReference type="AlphaFoldDB" id="A0A1M5G5L3"/>
<dbReference type="EMBL" id="FQUX01000010">
    <property type="protein sequence ID" value="SHF99120.1"/>
    <property type="molecule type" value="Genomic_DNA"/>
</dbReference>